<dbReference type="EMBL" id="CAEZTO010000002">
    <property type="protein sequence ID" value="CAB4564544.1"/>
    <property type="molecule type" value="Genomic_DNA"/>
</dbReference>
<accession>A0A6J6BH39</accession>
<evidence type="ECO:0000313" key="3">
    <source>
        <dbReference type="EMBL" id="CAB4537733.1"/>
    </source>
</evidence>
<dbReference type="PANTHER" id="PTHR30466">
    <property type="entry name" value="FLAVIN REDUCTASE"/>
    <property type="match status" value="1"/>
</dbReference>
<gene>
    <name evidence="3" type="ORF">UFOPK1503_00026</name>
    <name evidence="4" type="ORF">UFOPK1693_00262</name>
</gene>
<evidence type="ECO:0000256" key="1">
    <source>
        <dbReference type="ARBA" id="ARBA00023002"/>
    </source>
</evidence>
<dbReference type="SMART" id="SM00903">
    <property type="entry name" value="Flavin_Reduct"/>
    <property type="match status" value="1"/>
</dbReference>
<dbReference type="InterPro" id="IPR050268">
    <property type="entry name" value="NADH-dep_flavin_reductase"/>
</dbReference>
<dbReference type="PANTHER" id="PTHR30466:SF1">
    <property type="entry name" value="FMN REDUCTASE (NADH) RUTF"/>
    <property type="match status" value="1"/>
</dbReference>
<evidence type="ECO:0000259" key="2">
    <source>
        <dbReference type="SMART" id="SM00903"/>
    </source>
</evidence>
<dbReference type="InterPro" id="IPR002563">
    <property type="entry name" value="Flavin_Rdtase-like_dom"/>
</dbReference>
<protein>
    <submittedName>
        <fullName evidence="3">Unannotated protein</fullName>
    </submittedName>
</protein>
<dbReference type="GO" id="GO:0042602">
    <property type="term" value="F:riboflavin reductase (NADPH) activity"/>
    <property type="evidence" value="ECO:0007669"/>
    <property type="project" value="TreeGrafter"/>
</dbReference>
<dbReference type="GO" id="GO:0010181">
    <property type="term" value="F:FMN binding"/>
    <property type="evidence" value="ECO:0007669"/>
    <property type="project" value="InterPro"/>
</dbReference>
<name>A0A6J6BH39_9ZZZZ</name>
<dbReference type="Pfam" id="PF01613">
    <property type="entry name" value="Flavin_Reduct"/>
    <property type="match status" value="1"/>
</dbReference>
<reference evidence="3" key="1">
    <citation type="submission" date="2020-05" db="EMBL/GenBank/DDBJ databases">
        <authorList>
            <person name="Chiriac C."/>
            <person name="Salcher M."/>
            <person name="Ghai R."/>
            <person name="Kavagutti S V."/>
        </authorList>
    </citation>
    <scope>NUCLEOTIDE SEQUENCE</scope>
</reference>
<keyword evidence="1" id="KW-0560">Oxidoreductase</keyword>
<sequence>MNNSAGNFELQGEDALKAVFRNHASGIAILTALDSAGAPIGFTASSVTSLGSNPPLVSINISQGSSSYQHLQIGAKVALHTLDSETFELAKRLAGPREMRFNDNERVGPHGLPIFDECPSILIGEVRQRFEIEANAVLVISVNQAQMNRIPSSPLVYFQRAWHTIGQKLSDNF</sequence>
<proteinExistence type="predicted"/>
<dbReference type="GO" id="GO:0006208">
    <property type="term" value="P:pyrimidine nucleobase catabolic process"/>
    <property type="evidence" value="ECO:0007669"/>
    <property type="project" value="TreeGrafter"/>
</dbReference>
<evidence type="ECO:0000313" key="4">
    <source>
        <dbReference type="EMBL" id="CAB4564544.1"/>
    </source>
</evidence>
<dbReference type="EMBL" id="CAEZST010000001">
    <property type="protein sequence ID" value="CAB4537733.1"/>
    <property type="molecule type" value="Genomic_DNA"/>
</dbReference>
<dbReference type="AlphaFoldDB" id="A0A6J6BH39"/>
<dbReference type="Gene3D" id="2.30.110.10">
    <property type="entry name" value="Electron Transport, Fmn-binding Protein, Chain A"/>
    <property type="match status" value="1"/>
</dbReference>
<dbReference type="InterPro" id="IPR012349">
    <property type="entry name" value="Split_barrel_FMN-bd"/>
</dbReference>
<feature type="domain" description="Flavin reductase like" evidence="2">
    <location>
        <begin position="20"/>
        <end position="164"/>
    </location>
</feature>
<organism evidence="3">
    <name type="scientific">freshwater metagenome</name>
    <dbReference type="NCBI Taxonomy" id="449393"/>
    <lineage>
        <taxon>unclassified sequences</taxon>
        <taxon>metagenomes</taxon>
        <taxon>ecological metagenomes</taxon>
    </lineage>
</organism>
<dbReference type="SUPFAM" id="SSF50475">
    <property type="entry name" value="FMN-binding split barrel"/>
    <property type="match status" value="1"/>
</dbReference>